<feature type="signal peptide" evidence="1">
    <location>
        <begin position="1"/>
        <end position="24"/>
    </location>
</feature>
<reference evidence="3" key="1">
    <citation type="submission" date="2023-07" db="EMBL/GenBank/DDBJ databases">
        <title>30 novel species of actinomycetes from the DSMZ collection.</title>
        <authorList>
            <person name="Nouioui I."/>
        </authorList>
    </citation>
    <scope>NUCLEOTIDE SEQUENCE [LARGE SCALE GENOMIC DNA]</scope>
    <source>
        <strain evidence="3">DSM 46792</strain>
    </source>
</reference>
<dbReference type="EMBL" id="JAVREI010000003">
    <property type="protein sequence ID" value="MDT0275703.1"/>
    <property type="molecule type" value="Genomic_DNA"/>
</dbReference>
<proteinExistence type="predicted"/>
<dbReference type="SUPFAM" id="SSF109998">
    <property type="entry name" value="Triger factor/SurA peptide-binding domain-like"/>
    <property type="match status" value="1"/>
</dbReference>
<name>A0ABU2K6C5_9ACTN</name>
<dbReference type="Proteomes" id="UP001183222">
    <property type="component" value="Unassembled WGS sequence"/>
</dbReference>
<evidence type="ECO:0000313" key="3">
    <source>
        <dbReference type="Proteomes" id="UP001183222"/>
    </source>
</evidence>
<protein>
    <recommendedName>
        <fullName evidence="4">Peptidyl-prolyl cis-trans isomerase SurA</fullName>
    </recommendedName>
</protein>
<organism evidence="2 3">
    <name type="scientific">Blastococcus goldschmidtiae</name>
    <dbReference type="NCBI Taxonomy" id="3075546"/>
    <lineage>
        <taxon>Bacteria</taxon>
        <taxon>Bacillati</taxon>
        <taxon>Actinomycetota</taxon>
        <taxon>Actinomycetes</taxon>
        <taxon>Geodermatophilales</taxon>
        <taxon>Geodermatophilaceae</taxon>
        <taxon>Blastococcus</taxon>
    </lineage>
</organism>
<sequence length="325" mass="33798">MLMPRAPRVVAAGMLVALALPALAACRTSPDVAAYVGEETITVDELQDAVDARRDDPSVAAGEGAAYDRLVLTELVRAAVFDSAAEHYGVDPDPRGLPELFQILLGDQEPDAYVEEAGAQGYSREDTLERVRQVALLQAIAVAEGEAEEPTAAALRATYEQGLAEQPERVELGIINVPDQATADATVADLLADPERYGEVAASYPGPATTPAPQPAAIDELAAQAPDLAARVADTPAGGIFSTTVQGVPGVLVVAVGEPVVPSFEDVRPQLEAAALNEAAAAGEEVLAEYRDGLDIDVNPRYGELEEGSVVPLEGGVVQLLGTED</sequence>
<dbReference type="PROSITE" id="PS51257">
    <property type="entry name" value="PROKAR_LIPOPROTEIN"/>
    <property type="match status" value="1"/>
</dbReference>
<keyword evidence="1" id="KW-0732">Signal</keyword>
<comment type="caution">
    <text evidence="2">The sequence shown here is derived from an EMBL/GenBank/DDBJ whole genome shotgun (WGS) entry which is preliminary data.</text>
</comment>
<evidence type="ECO:0000256" key="1">
    <source>
        <dbReference type="SAM" id="SignalP"/>
    </source>
</evidence>
<evidence type="ECO:0008006" key="4">
    <source>
        <dbReference type="Google" id="ProtNLM"/>
    </source>
</evidence>
<evidence type="ECO:0000313" key="2">
    <source>
        <dbReference type="EMBL" id="MDT0275703.1"/>
    </source>
</evidence>
<dbReference type="RefSeq" id="WP_311344527.1">
    <property type="nucleotide sequence ID" value="NZ_JAVREI010000003.1"/>
</dbReference>
<accession>A0ABU2K6C5</accession>
<keyword evidence="3" id="KW-1185">Reference proteome</keyword>
<feature type="chain" id="PRO_5047415152" description="Peptidyl-prolyl cis-trans isomerase SurA" evidence="1">
    <location>
        <begin position="25"/>
        <end position="325"/>
    </location>
</feature>
<gene>
    <name evidence="2" type="ORF">RM425_07275</name>
</gene>
<dbReference type="InterPro" id="IPR027304">
    <property type="entry name" value="Trigger_fact/SurA_dom_sf"/>
</dbReference>